<feature type="chain" id="PRO_5001521646" evidence="1">
    <location>
        <begin position="19"/>
        <end position="224"/>
    </location>
</feature>
<keyword evidence="1" id="KW-0732">Signal</keyword>
<feature type="signal peptide" evidence="1">
    <location>
        <begin position="1"/>
        <end position="18"/>
    </location>
</feature>
<dbReference type="AlphaFoldDB" id="A0A023G431"/>
<proteinExistence type="evidence at transcript level"/>
<sequence>MLLLPLLIVGFGVCPIESENVPGTKPLKNRTLIRGTKKLLRSHKEIHLLMYSTSIKGEIPTCISSKSLMENTVGYGFHRTLEADGNITADFGKPVKPIKTSTTKPPKMMKIFIRKNVTVYVGEVYPTLHVVPDEGTLPTFWDAGQTILHAAGQKCMILAAGSYNGDVNNPPCTLWGYQKEKKCEQKFKNLCGDGVSVDLSICAYLENEGDHQEQNQHNPSVSLC</sequence>
<protein>
    <submittedName>
        <fullName evidence="2">Putative secreted protein 94</fullName>
    </submittedName>
</protein>
<organism evidence="2">
    <name type="scientific">Amblyomma triste</name>
    <name type="common">Neotropical tick</name>
    <dbReference type="NCBI Taxonomy" id="251400"/>
    <lineage>
        <taxon>Eukaryota</taxon>
        <taxon>Metazoa</taxon>
        <taxon>Ecdysozoa</taxon>
        <taxon>Arthropoda</taxon>
        <taxon>Chelicerata</taxon>
        <taxon>Arachnida</taxon>
        <taxon>Acari</taxon>
        <taxon>Parasitiformes</taxon>
        <taxon>Ixodida</taxon>
        <taxon>Ixodoidea</taxon>
        <taxon>Ixodidae</taxon>
        <taxon>Amblyomminae</taxon>
        <taxon>Amblyomma</taxon>
    </lineage>
</organism>
<accession>A0A023G431</accession>
<dbReference type="Gene3D" id="2.40.128.20">
    <property type="match status" value="1"/>
</dbReference>
<dbReference type="InterPro" id="IPR012674">
    <property type="entry name" value="Calycin"/>
</dbReference>
<evidence type="ECO:0000256" key="1">
    <source>
        <dbReference type="SAM" id="SignalP"/>
    </source>
</evidence>
<name>A0A023G431_AMBTT</name>
<dbReference type="EMBL" id="GBBM01006824">
    <property type="protein sequence ID" value="JAC28594.1"/>
    <property type="molecule type" value="mRNA"/>
</dbReference>
<reference evidence="2" key="1">
    <citation type="submission" date="2014-03" db="EMBL/GenBank/DDBJ databases">
        <title>The sialotranscriptome of Amblyomma triste, Amblyomma parvum and Amblyomma cajennense ticks, uncovered by 454-based RNA-seq.</title>
        <authorList>
            <person name="Garcia G.R."/>
            <person name="Gardinassi L.G."/>
            <person name="Ribeiro J.M."/>
            <person name="Anatriello E."/>
            <person name="Ferreira B.R."/>
            <person name="Moreira H.N."/>
            <person name="Mafra C."/>
            <person name="Olegario M.M."/>
            <person name="Szabo P.J."/>
            <person name="Miranda-Santos I.K."/>
            <person name="Maruyama S.R."/>
        </authorList>
    </citation>
    <scope>NUCLEOTIDE SEQUENCE</scope>
    <source>
        <strain evidence="2">Mato Grasso do Sul</strain>
        <tissue evidence="2">Salivary glands</tissue>
    </source>
</reference>
<evidence type="ECO:0000313" key="2">
    <source>
        <dbReference type="EMBL" id="JAC28594.1"/>
    </source>
</evidence>